<dbReference type="CDD" id="cd08504">
    <property type="entry name" value="PBP2_OppA"/>
    <property type="match status" value="1"/>
</dbReference>
<accession>A0A6N2YRV6</accession>
<feature type="signal peptide" evidence="5">
    <location>
        <begin position="1"/>
        <end position="22"/>
    </location>
</feature>
<dbReference type="InterPro" id="IPR030678">
    <property type="entry name" value="Peptide/Ni-bd"/>
</dbReference>
<evidence type="ECO:0000256" key="4">
    <source>
        <dbReference type="ARBA" id="ARBA00022729"/>
    </source>
</evidence>
<gene>
    <name evidence="7" type="primary">dppE</name>
    <name evidence="7" type="ORF">CTLFYP3_00438</name>
</gene>
<dbReference type="SUPFAM" id="SSF53850">
    <property type="entry name" value="Periplasmic binding protein-like II"/>
    <property type="match status" value="1"/>
</dbReference>
<dbReference type="GO" id="GO:0043190">
    <property type="term" value="C:ATP-binding cassette (ABC) transporter complex"/>
    <property type="evidence" value="ECO:0007669"/>
    <property type="project" value="InterPro"/>
</dbReference>
<feature type="chain" id="PRO_5039399462" evidence="5">
    <location>
        <begin position="23"/>
        <end position="545"/>
    </location>
</feature>
<name>A0A6N2YRV6_9CLOT</name>
<evidence type="ECO:0000259" key="6">
    <source>
        <dbReference type="Pfam" id="PF00496"/>
    </source>
</evidence>
<evidence type="ECO:0000256" key="2">
    <source>
        <dbReference type="ARBA" id="ARBA00005695"/>
    </source>
</evidence>
<evidence type="ECO:0000256" key="3">
    <source>
        <dbReference type="ARBA" id="ARBA00022448"/>
    </source>
</evidence>
<reference evidence="7" key="1">
    <citation type="submission" date="2019-11" db="EMBL/GenBank/DDBJ databases">
        <authorList>
            <person name="Feng L."/>
        </authorList>
    </citation>
    <scope>NUCLEOTIDE SEQUENCE</scope>
    <source>
        <strain evidence="7">CTertiumLFYP3</strain>
    </source>
</reference>
<dbReference type="AlphaFoldDB" id="A0A6N2YRV6"/>
<dbReference type="EMBL" id="CACRTO010000005">
    <property type="protein sequence ID" value="VYT68737.1"/>
    <property type="molecule type" value="Genomic_DNA"/>
</dbReference>
<dbReference type="GO" id="GO:1904680">
    <property type="term" value="F:peptide transmembrane transporter activity"/>
    <property type="evidence" value="ECO:0007669"/>
    <property type="project" value="TreeGrafter"/>
</dbReference>
<keyword evidence="4 5" id="KW-0732">Signal</keyword>
<sequence length="545" mass="59812">MKNVKKLLTLVMSLALSVSLVACGGSKGSGNASSGGGQTVKVQFDVEVASMDPQIAVDGTSFEAIAAVTEGLYSIDEAGSPILAAAESAEKSEDGLTYTFKIRDNKWSNGEKVTAKDFVFAWRRLADPKTASEYGFMMSIAGVKNADDILAGKKGIEELGVTAKDDQTLVVELSHPVTFFESLLAFPSFFPVNEEFYKEAGDSFATSPETILANGPYKMSSYEPAATTIDLVKNEDYWDAESVKVDGIQFQVIKDAQQTMLAYQNGDLDVATLAGDQVEQFKEDPEFTNVAAGYLWYVSVNLKVPGLENENLRKAIALSYDKEAIVNNILKDGSIVADFAVPELLATGPDGKDFRETTGTYLATDKAKALEYFNKAKQELGKETFTYKMMVEDTESAQNVAQFLQSEIQTTLPGVKVELEVLPKKNRVERMQSGDFETVLTRWGPDYADPMTYLDMWTTDSPNNYGFWSNAEYDKTIQSAKDGELALNPEERWEALKGLEKTVMDEAVILPVYQKGNAVMIKSNVTGVEHHSVGVPRIFKNLAKN</sequence>
<dbReference type="PIRSF" id="PIRSF002741">
    <property type="entry name" value="MppA"/>
    <property type="match status" value="1"/>
</dbReference>
<comment type="similarity">
    <text evidence="2">Belongs to the bacterial solute-binding protein 5 family.</text>
</comment>
<protein>
    <submittedName>
        <fullName evidence="7">Dipeptide-binding protein DppE</fullName>
    </submittedName>
</protein>
<dbReference type="RefSeq" id="WP_156624533.1">
    <property type="nucleotide sequence ID" value="NZ_CACRTO010000005.1"/>
</dbReference>
<feature type="domain" description="Solute-binding protein family 5" evidence="6">
    <location>
        <begin position="83"/>
        <end position="464"/>
    </location>
</feature>
<dbReference type="FunFam" id="3.10.105.10:FF:000001">
    <property type="entry name" value="Oligopeptide ABC transporter, oligopeptide-binding protein"/>
    <property type="match status" value="1"/>
</dbReference>
<keyword evidence="3" id="KW-0813">Transport</keyword>
<evidence type="ECO:0000256" key="5">
    <source>
        <dbReference type="SAM" id="SignalP"/>
    </source>
</evidence>
<dbReference type="GO" id="GO:0015833">
    <property type="term" value="P:peptide transport"/>
    <property type="evidence" value="ECO:0007669"/>
    <property type="project" value="TreeGrafter"/>
</dbReference>
<dbReference type="PANTHER" id="PTHR30290">
    <property type="entry name" value="PERIPLASMIC BINDING COMPONENT OF ABC TRANSPORTER"/>
    <property type="match status" value="1"/>
</dbReference>
<dbReference type="Gene3D" id="3.90.76.10">
    <property type="entry name" value="Dipeptide-binding Protein, Domain 1"/>
    <property type="match status" value="1"/>
</dbReference>
<evidence type="ECO:0000256" key="1">
    <source>
        <dbReference type="ARBA" id="ARBA00004196"/>
    </source>
</evidence>
<dbReference type="FunFam" id="3.90.76.10:FF:000001">
    <property type="entry name" value="Oligopeptide ABC transporter substrate-binding protein"/>
    <property type="match status" value="1"/>
</dbReference>
<dbReference type="Gene3D" id="3.10.105.10">
    <property type="entry name" value="Dipeptide-binding Protein, Domain 3"/>
    <property type="match status" value="1"/>
</dbReference>
<organism evidence="7">
    <name type="scientific">Clostridium tertium</name>
    <dbReference type="NCBI Taxonomy" id="1559"/>
    <lineage>
        <taxon>Bacteria</taxon>
        <taxon>Bacillati</taxon>
        <taxon>Bacillota</taxon>
        <taxon>Clostridia</taxon>
        <taxon>Eubacteriales</taxon>
        <taxon>Clostridiaceae</taxon>
        <taxon>Clostridium</taxon>
    </lineage>
</organism>
<dbReference type="GO" id="GO:0030288">
    <property type="term" value="C:outer membrane-bounded periplasmic space"/>
    <property type="evidence" value="ECO:0007669"/>
    <property type="project" value="UniProtKB-ARBA"/>
</dbReference>
<proteinExistence type="inferred from homology"/>
<dbReference type="InterPro" id="IPR039424">
    <property type="entry name" value="SBP_5"/>
</dbReference>
<comment type="subcellular location">
    <subcellularLocation>
        <location evidence="1">Cell envelope</location>
    </subcellularLocation>
</comment>
<dbReference type="InterPro" id="IPR000914">
    <property type="entry name" value="SBP_5_dom"/>
</dbReference>
<dbReference type="Gene3D" id="3.40.190.10">
    <property type="entry name" value="Periplasmic binding protein-like II"/>
    <property type="match status" value="1"/>
</dbReference>
<evidence type="ECO:0000313" key="7">
    <source>
        <dbReference type="EMBL" id="VYT68737.1"/>
    </source>
</evidence>
<dbReference type="PROSITE" id="PS51257">
    <property type="entry name" value="PROKAR_LIPOPROTEIN"/>
    <property type="match status" value="1"/>
</dbReference>
<dbReference type="Pfam" id="PF00496">
    <property type="entry name" value="SBP_bac_5"/>
    <property type="match status" value="1"/>
</dbReference>
<dbReference type="PANTHER" id="PTHR30290:SF10">
    <property type="entry name" value="PERIPLASMIC OLIGOPEPTIDE-BINDING PROTEIN-RELATED"/>
    <property type="match status" value="1"/>
</dbReference>